<dbReference type="InterPro" id="IPR011009">
    <property type="entry name" value="Kinase-like_dom_sf"/>
</dbReference>
<evidence type="ECO:0000256" key="1">
    <source>
        <dbReference type="ARBA" id="ARBA00022679"/>
    </source>
</evidence>
<keyword evidence="2" id="KW-0547">Nucleotide-binding</keyword>
<dbReference type="EMBL" id="CP034345">
    <property type="protein sequence ID" value="QGX94836.1"/>
    <property type="molecule type" value="Genomic_DNA"/>
</dbReference>
<feature type="compositionally biased region" description="Basic and acidic residues" evidence="5">
    <location>
        <begin position="318"/>
        <end position="335"/>
    </location>
</feature>
<dbReference type="Gene3D" id="2.40.10.480">
    <property type="match status" value="1"/>
</dbReference>
<dbReference type="SUPFAM" id="SSF50998">
    <property type="entry name" value="Quinoprotein alcohol dehydrogenase-like"/>
    <property type="match status" value="1"/>
</dbReference>
<keyword evidence="4" id="KW-0067">ATP-binding</keyword>
<accession>A0A6B9F368</accession>
<dbReference type="RefSeq" id="WP_157689295.1">
    <property type="nucleotide sequence ID" value="NZ_CP034345.1"/>
</dbReference>
<dbReference type="OrthoDB" id="330261at2157"/>
<feature type="compositionally biased region" description="Pro residues" evidence="5">
    <location>
        <begin position="391"/>
        <end position="401"/>
    </location>
</feature>
<evidence type="ECO:0000313" key="7">
    <source>
        <dbReference type="EMBL" id="QGX94836.1"/>
    </source>
</evidence>
<feature type="region of interest" description="Disordered" evidence="5">
    <location>
        <begin position="367"/>
        <end position="415"/>
    </location>
</feature>
<dbReference type="Pfam" id="PF00069">
    <property type="entry name" value="Pkinase"/>
    <property type="match status" value="1"/>
</dbReference>
<dbReference type="CDD" id="cd14014">
    <property type="entry name" value="STKc_PknB_like"/>
    <property type="match status" value="1"/>
</dbReference>
<evidence type="ECO:0000256" key="5">
    <source>
        <dbReference type="SAM" id="MobiDB-lite"/>
    </source>
</evidence>
<proteinExistence type="predicted"/>
<dbReference type="PROSITE" id="PS50011">
    <property type="entry name" value="PROTEIN_KINASE_DOM"/>
    <property type="match status" value="1"/>
</dbReference>
<dbReference type="InterPro" id="IPR000719">
    <property type="entry name" value="Prot_kinase_dom"/>
</dbReference>
<feature type="domain" description="Protein kinase" evidence="6">
    <location>
        <begin position="27"/>
        <end position="283"/>
    </location>
</feature>
<feature type="compositionally biased region" description="Polar residues" evidence="5">
    <location>
        <begin position="405"/>
        <end position="414"/>
    </location>
</feature>
<dbReference type="Gene3D" id="1.10.510.10">
    <property type="entry name" value="Transferase(Phosphotransferase) domain 1"/>
    <property type="match status" value="1"/>
</dbReference>
<feature type="region of interest" description="Disordered" evidence="5">
    <location>
        <begin position="293"/>
        <end position="347"/>
    </location>
</feature>
<dbReference type="InterPro" id="IPR018391">
    <property type="entry name" value="PQQ_b-propeller_rpt"/>
</dbReference>
<name>A0A6B9F368_9EURY</name>
<dbReference type="GO" id="GO:0004674">
    <property type="term" value="F:protein serine/threonine kinase activity"/>
    <property type="evidence" value="ECO:0007669"/>
    <property type="project" value="TreeGrafter"/>
</dbReference>
<dbReference type="SUPFAM" id="SSF56112">
    <property type="entry name" value="Protein kinase-like (PK-like)"/>
    <property type="match status" value="1"/>
</dbReference>
<dbReference type="InterPro" id="IPR015943">
    <property type="entry name" value="WD40/YVTN_repeat-like_dom_sf"/>
</dbReference>
<dbReference type="PANTHER" id="PTHR43289">
    <property type="entry name" value="MITOGEN-ACTIVATED PROTEIN KINASE KINASE KINASE 20-RELATED"/>
    <property type="match status" value="1"/>
</dbReference>
<dbReference type="Gene3D" id="2.130.10.10">
    <property type="entry name" value="YVTN repeat-like/Quinoprotein amine dehydrogenase"/>
    <property type="match status" value="1"/>
</dbReference>
<dbReference type="GO" id="GO:0005524">
    <property type="term" value="F:ATP binding"/>
    <property type="evidence" value="ECO:0007669"/>
    <property type="project" value="UniProtKB-KW"/>
</dbReference>
<dbReference type="Pfam" id="PF13360">
    <property type="entry name" value="PQQ_2"/>
    <property type="match status" value="1"/>
</dbReference>
<evidence type="ECO:0000256" key="2">
    <source>
        <dbReference type="ARBA" id="ARBA00022741"/>
    </source>
</evidence>
<protein>
    <recommendedName>
        <fullName evidence="6">Protein kinase domain-containing protein</fullName>
    </recommendedName>
</protein>
<dbReference type="Gene3D" id="3.30.200.20">
    <property type="entry name" value="Phosphorylase Kinase, domain 1"/>
    <property type="match status" value="1"/>
</dbReference>
<dbReference type="InterPro" id="IPR011047">
    <property type="entry name" value="Quinoprotein_ADH-like_sf"/>
</dbReference>
<dbReference type="AlphaFoldDB" id="A0A6B9F368"/>
<keyword evidence="1" id="KW-0808">Transferase</keyword>
<dbReference type="SMART" id="SM00564">
    <property type="entry name" value="PQQ"/>
    <property type="match status" value="5"/>
</dbReference>
<evidence type="ECO:0000256" key="3">
    <source>
        <dbReference type="ARBA" id="ARBA00022777"/>
    </source>
</evidence>
<evidence type="ECO:0000313" key="8">
    <source>
        <dbReference type="Proteomes" id="UP000428325"/>
    </source>
</evidence>
<keyword evidence="8" id="KW-1185">Reference proteome</keyword>
<gene>
    <name evidence="7" type="ORF">EI982_08550</name>
</gene>
<dbReference type="Proteomes" id="UP000428325">
    <property type="component" value="Chromosome"/>
</dbReference>
<evidence type="ECO:0000259" key="6">
    <source>
        <dbReference type="PROSITE" id="PS50011"/>
    </source>
</evidence>
<organism evidence="7 8">
    <name type="scientific">Haloplanus rallus</name>
    <dbReference type="NCBI Taxonomy" id="1816183"/>
    <lineage>
        <taxon>Archaea</taxon>
        <taxon>Methanobacteriati</taxon>
        <taxon>Methanobacteriota</taxon>
        <taxon>Stenosarchaea group</taxon>
        <taxon>Halobacteria</taxon>
        <taxon>Halobacteriales</taxon>
        <taxon>Haloferacaceae</taxon>
        <taxon>Haloplanus</taxon>
    </lineage>
</organism>
<keyword evidence="3" id="KW-0418">Kinase</keyword>
<dbReference type="PROSITE" id="PS00108">
    <property type="entry name" value="PROTEIN_KINASE_ST"/>
    <property type="match status" value="1"/>
</dbReference>
<dbReference type="InterPro" id="IPR008271">
    <property type="entry name" value="Ser/Thr_kinase_AS"/>
</dbReference>
<dbReference type="GeneID" id="43369582"/>
<evidence type="ECO:0000256" key="4">
    <source>
        <dbReference type="ARBA" id="ARBA00022840"/>
    </source>
</evidence>
<dbReference type="PANTHER" id="PTHR43289:SF6">
    <property type="entry name" value="SERINE_THREONINE-PROTEIN KINASE NEKL-3"/>
    <property type="match status" value="1"/>
</dbReference>
<sequence>MPGPDDHPRIPSVIPPHPLSDFEYERLDTGDQIGTGGDANVYYATVDRNGESYPVAVKEPRFEGTLHQEVLERFQNEAETWASLDAHDNIVTVYSWNTTPVPWLALEYMDGGTLASKVGAIDVAEALWLSGRIAEGIRHGHRHGVAHLDIKPTNVLLRETGDNTWEYPKVSDWGLAKLLIDHSKSVEGLSPTYAAPEQFDADEFGRPDDITDIYQLGVVVYELVAGEPPFSGSATAVMQSVLRDDPKPPSEINPAVPSAVDEMLLKALAKRKDERYQGVLPFVQDIDTVFEEHIGGDPADSSAISVTGGSVAPSSTTRTDRDTTDSSRDRDHQQSDEDPSEDSGSVVPRRAVLGVLGLGAVGAGAIGFTQRNGDDQPAPAAPNSTADTPSQPTPSDTPEPGPSANVRSNPTLSERWSADRNIDHIWTVGTNFFFNGAGGSARASTSQILWTGEKDIEGGERHLGYDAFCYTSDTVVFGFHADIGAEDSLSQAGAHFYAYDRSSGDKQWTHSAPDDGAHRRPDGTAVAEGIVALGCGDWARTDPIVYGIDISLGEQVWETSYSNRQLAAVVSHAGNIYLCFESELVVLDPNTGSEIETRDTIGAQDAVIQGNSLFAIDGNGLVGYRLDEAETAWQGPSIQNISTSVTADNSLVVVGTGDGTVHALNPASGERAWQGTITGEASRIALSPYNVWVVNSQSGLFALDRESGEVVHQSTHDTGGSGIAVIDDILLLGGDDTNAYWIEGE</sequence>
<dbReference type="KEGG" id="hra:EI982_08550"/>
<dbReference type="SMART" id="SM00220">
    <property type="entry name" value="S_TKc"/>
    <property type="match status" value="1"/>
</dbReference>
<reference evidence="7 8" key="1">
    <citation type="submission" date="2018-12" db="EMBL/GenBank/DDBJ databases">
        <title>Complete genome sequence of Haloplanus rallus MBLA0036.</title>
        <authorList>
            <person name="Nam Y.-d."/>
            <person name="Kang J."/>
            <person name="Chung W.-H."/>
            <person name="Park Y.S."/>
        </authorList>
    </citation>
    <scope>NUCLEOTIDE SEQUENCE [LARGE SCALE GENOMIC DNA]</scope>
    <source>
        <strain evidence="7 8">MBLA0036</strain>
    </source>
</reference>
<dbReference type="InterPro" id="IPR002372">
    <property type="entry name" value="PQQ_rpt_dom"/>
</dbReference>